<dbReference type="Proteomes" id="UP000308549">
    <property type="component" value="Unassembled WGS sequence"/>
</dbReference>
<sequence length="491" mass="56356">MVRPSQTAGAAKPRVYHTQAFTDHAGRRAFRVRRSDFDEPIPSNFHAEPTFNFQIYLAISLDLETPKAGKQRGSDAEKTALTDIVVYLGAMVSDAARRPEPMWEVYPEQLDVFECVEHQRREIAHRKAKRWDSSIPPIPLVEKTGFLFIVDSLDFKFGIHPVECREIGLWVTFERRFPAAISWEPRHRLNGDPQAEWFRIDGTREMLKVLPHKVDAEFTRIQLRLDDLHDDLGELYGDNCHVNEPPGPVQEVMDVGWDVDEGKPDDDLIDSTRDTMDDLSRLAAGMVLEDFNIFKPADNALTISNFTKASEPDLRYAIYVPFLQQPERLEHVAKAFTQQMSLRLVGKKTFCFEFYTPPSRSLSAIISMHREKYQTEGYIGALTTFPSQSSEENSSSIRIRAHPIDRRETQYESADTSEIYRTFCVILEKPEFAQPGRVKFLLTDPILGGRDADFEMDTYSEIEVWRCTGLDDVAKRLQMDLARVQYEGPIP</sequence>
<accession>A0A4U0TY35</accession>
<keyword evidence="2" id="KW-1185">Reference proteome</keyword>
<protein>
    <submittedName>
        <fullName evidence="1">Uncharacterized protein</fullName>
    </submittedName>
</protein>
<proteinExistence type="predicted"/>
<reference evidence="1 2" key="1">
    <citation type="submission" date="2017-03" db="EMBL/GenBank/DDBJ databases">
        <title>Genomes of endolithic fungi from Antarctica.</title>
        <authorList>
            <person name="Coleine C."/>
            <person name="Masonjones S."/>
            <person name="Stajich J.E."/>
        </authorList>
    </citation>
    <scope>NUCLEOTIDE SEQUENCE [LARGE SCALE GENOMIC DNA]</scope>
    <source>
        <strain evidence="1 2">CCFEE 6315</strain>
    </source>
</reference>
<comment type="caution">
    <text evidence="1">The sequence shown here is derived from an EMBL/GenBank/DDBJ whole genome shotgun (WGS) entry which is preliminary data.</text>
</comment>
<gene>
    <name evidence="1" type="ORF">B0A50_04793</name>
</gene>
<evidence type="ECO:0000313" key="2">
    <source>
        <dbReference type="Proteomes" id="UP000308549"/>
    </source>
</evidence>
<organism evidence="1 2">
    <name type="scientific">Salinomyces thailandicus</name>
    <dbReference type="NCBI Taxonomy" id="706561"/>
    <lineage>
        <taxon>Eukaryota</taxon>
        <taxon>Fungi</taxon>
        <taxon>Dikarya</taxon>
        <taxon>Ascomycota</taxon>
        <taxon>Pezizomycotina</taxon>
        <taxon>Dothideomycetes</taxon>
        <taxon>Dothideomycetidae</taxon>
        <taxon>Mycosphaerellales</taxon>
        <taxon>Teratosphaeriaceae</taxon>
        <taxon>Salinomyces</taxon>
    </lineage>
</organism>
<evidence type="ECO:0000313" key="1">
    <source>
        <dbReference type="EMBL" id="TKA26685.1"/>
    </source>
</evidence>
<dbReference type="AlphaFoldDB" id="A0A4U0TY35"/>
<name>A0A4U0TY35_9PEZI</name>
<dbReference type="EMBL" id="NAJL01000027">
    <property type="protein sequence ID" value="TKA26685.1"/>
    <property type="molecule type" value="Genomic_DNA"/>
</dbReference>
<dbReference type="OrthoDB" id="4276722at2759"/>